<evidence type="ECO:0000313" key="1">
    <source>
        <dbReference type="EMBL" id="KAG7167023.1"/>
    </source>
</evidence>
<dbReference type="Proteomes" id="UP000747542">
    <property type="component" value="Unassembled WGS sequence"/>
</dbReference>
<comment type="caution">
    <text evidence="1">The sequence shown here is derived from an EMBL/GenBank/DDBJ whole genome shotgun (WGS) entry which is preliminary data.</text>
</comment>
<name>A0A8J5K5L8_HOMAM</name>
<keyword evidence="2" id="KW-1185">Reference proteome</keyword>
<dbReference type="AlphaFoldDB" id="A0A8J5K5L8"/>
<dbReference type="EMBL" id="JAHLQT010021845">
    <property type="protein sequence ID" value="KAG7167023.1"/>
    <property type="molecule type" value="Genomic_DNA"/>
</dbReference>
<protein>
    <submittedName>
        <fullName evidence="1">Uncharacterized protein</fullName>
    </submittedName>
</protein>
<organism evidence="1 2">
    <name type="scientific">Homarus americanus</name>
    <name type="common">American lobster</name>
    <dbReference type="NCBI Taxonomy" id="6706"/>
    <lineage>
        <taxon>Eukaryota</taxon>
        <taxon>Metazoa</taxon>
        <taxon>Ecdysozoa</taxon>
        <taxon>Arthropoda</taxon>
        <taxon>Crustacea</taxon>
        <taxon>Multicrustacea</taxon>
        <taxon>Malacostraca</taxon>
        <taxon>Eumalacostraca</taxon>
        <taxon>Eucarida</taxon>
        <taxon>Decapoda</taxon>
        <taxon>Pleocyemata</taxon>
        <taxon>Astacidea</taxon>
        <taxon>Nephropoidea</taxon>
        <taxon>Nephropidae</taxon>
        <taxon>Homarus</taxon>
    </lineage>
</organism>
<evidence type="ECO:0000313" key="2">
    <source>
        <dbReference type="Proteomes" id="UP000747542"/>
    </source>
</evidence>
<sequence length="141" mass="15662">MPAVVGVKEILLVEGAGVENAGLKTVSVLKKDDIVHKRQLHHSFPWEGLWLRKTQAPLNEVNALSQNPEIEPPLRFFLLLFVIVTSPLLLKLLELFIGEVLAVGLEQFPVQFLKTSLLSKVNNGLLHSCHISKSKNFCACT</sequence>
<accession>A0A8J5K5L8</accession>
<proteinExistence type="predicted"/>
<reference evidence="1" key="1">
    <citation type="journal article" date="2021" name="Sci. Adv.">
        <title>The American lobster genome reveals insights on longevity, neural, and immune adaptations.</title>
        <authorList>
            <person name="Polinski J.M."/>
            <person name="Zimin A.V."/>
            <person name="Clark K.F."/>
            <person name="Kohn A.B."/>
            <person name="Sadowski N."/>
            <person name="Timp W."/>
            <person name="Ptitsyn A."/>
            <person name="Khanna P."/>
            <person name="Romanova D.Y."/>
            <person name="Williams P."/>
            <person name="Greenwood S.J."/>
            <person name="Moroz L.L."/>
            <person name="Walt D.R."/>
            <person name="Bodnar A.G."/>
        </authorList>
    </citation>
    <scope>NUCLEOTIDE SEQUENCE</scope>
    <source>
        <strain evidence="1">GMGI-L3</strain>
    </source>
</reference>
<gene>
    <name evidence="1" type="ORF">Hamer_G005333</name>
</gene>